<dbReference type="Pfam" id="PF07687">
    <property type="entry name" value="M20_dimer"/>
    <property type="match status" value="1"/>
</dbReference>
<dbReference type="Gene3D" id="3.30.70.360">
    <property type="match status" value="1"/>
</dbReference>
<keyword evidence="5 9" id="KW-0378">Hydrolase</keyword>
<dbReference type="SUPFAM" id="SSF55031">
    <property type="entry name" value="Bacterial exopeptidase dimerisation domain"/>
    <property type="match status" value="1"/>
</dbReference>
<dbReference type="RefSeq" id="WP_034641319.1">
    <property type="nucleotide sequence ID" value="NZ_CBCSJC010000011.1"/>
</dbReference>
<name>A0A073JVX1_9BACI</name>
<keyword evidence="4" id="KW-0479">Metal-binding</keyword>
<dbReference type="InterPro" id="IPR011650">
    <property type="entry name" value="Peptidase_M20_dimer"/>
</dbReference>
<dbReference type="InterPro" id="IPR010182">
    <property type="entry name" value="ArgE/DapE"/>
</dbReference>
<dbReference type="OrthoDB" id="9792335at2"/>
<accession>A0A073JVX1</accession>
<dbReference type="EC" id="3.5.1.16" evidence="9"/>
<dbReference type="GO" id="GO:0008777">
    <property type="term" value="F:acetylornithine deacetylase activity"/>
    <property type="evidence" value="ECO:0007669"/>
    <property type="project" value="UniProtKB-EC"/>
</dbReference>
<dbReference type="GO" id="GO:0046872">
    <property type="term" value="F:metal ion binding"/>
    <property type="evidence" value="ECO:0007669"/>
    <property type="project" value="UniProtKB-KW"/>
</dbReference>
<dbReference type="MEROPS" id="M20.A21"/>
<feature type="domain" description="Peptidase M20 dimerisation" evidence="8">
    <location>
        <begin position="202"/>
        <end position="312"/>
    </location>
</feature>
<evidence type="ECO:0000256" key="6">
    <source>
        <dbReference type="ARBA" id="ARBA00022833"/>
    </source>
</evidence>
<dbReference type="eggNOG" id="COG0624">
    <property type="taxonomic scope" value="Bacteria"/>
</dbReference>
<keyword evidence="7" id="KW-0170">Cobalt</keyword>
<evidence type="ECO:0000256" key="2">
    <source>
        <dbReference type="ARBA" id="ARBA00001947"/>
    </source>
</evidence>
<evidence type="ECO:0000256" key="5">
    <source>
        <dbReference type="ARBA" id="ARBA00022801"/>
    </source>
</evidence>
<dbReference type="InterPro" id="IPR050072">
    <property type="entry name" value="Peptidase_M20A"/>
</dbReference>
<evidence type="ECO:0000259" key="8">
    <source>
        <dbReference type="Pfam" id="PF07687"/>
    </source>
</evidence>
<keyword evidence="6" id="KW-0862">Zinc</keyword>
<dbReference type="Proteomes" id="UP000027822">
    <property type="component" value="Unassembled WGS sequence"/>
</dbReference>
<evidence type="ECO:0000313" key="9">
    <source>
        <dbReference type="EMBL" id="KEK18367.1"/>
    </source>
</evidence>
<reference evidence="9 10" key="1">
    <citation type="submission" date="2014-06" db="EMBL/GenBank/DDBJ databases">
        <title>Draft genome sequence of Bacillus manliponensis JCM 15802 (MCCC 1A00708).</title>
        <authorList>
            <person name="Lai Q."/>
            <person name="Liu Y."/>
            <person name="Shao Z."/>
        </authorList>
    </citation>
    <scope>NUCLEOTIDE SEQUENCE [LARGE SCALE GENOMIC DNA]</scope>
    <source>
        <strain evidence="9 10">JCM 15802</strain>
    </source>
</reference>
<comment type="similarity">
    <text evidence="3">Belongs to the peptidase M20A family.</text>
</comment>
<dbReference type="SUPFAM" id="SSF53187">
    <property type="entry name" value="Zn-dependent exopeptidases"/>
    <property type="match status" value="1"/>
</dbReference>
<evidence type="ECO:0000256" key="7">
    <source>
        <dbReference type="ARBA" id="ARBA00023285"/>
    </source>
</evidence>
<dbReference type="InterPro" id="IPR036264">
    <property type="entry name" value="Bact_exopeptidase_dim_dom"/>
</dbReference>
<comment type="caution">
    <text evidence="9">The sequence shown here is derived from an EMBL/GenBank/DDBJ whole genome shotgun (WGS) entry which is preliminary data.</text>
</comment>
<evidence type="ECO:0000256" key="3">
    <source>
        <dbReference type="ARBA" id="ARBA00006247"/>
    </source>
</evidence>
<keyword evidence="10" id="KW-1185">Reference proteome</keyword>
<protein>
    <submittedName>
        <fullName evidence="9">Acetylornithine deacetylase</fullName>
        <ecNumber evidence="9">3.5.1.16</ecNumber>
    </submittedName>
</protein>
<evidence type="ECO:0000256" key="1">
    <source>
        <dbReference type="ARBA" id="ARBA00001941"/>
    </source>
</evidence>
<dbReference type="PANTHER" id="PTHR43808:SF25">
    <property type="entry name" value="PEPTIDASE M20 DIMERISATION DOMAIN-CONTAINING PROTEIN"/>
    <property type="match status" value="1"/>
</dbReference>
<sequence length="422" mass="46934">MDKLKKQVCDYIENHEEESIKLLTRLIQEKSVSGYESGAQAIVIEKLRELGVDLDIWEPSYTKMKEHPYFVSPRTNFSDSPNVVATLKGSGGGKSMVLNGHIDVVPEGDVNQWENHPYSGQKIKNRVYGRGTTDMKGGNVALMLAMEAIVKSGITLKGDIYFQSVIEEESGGAGTLAAILRGYTGDGVIIPEPTNMKFFPKQQGSMWFRLLVKGKAAHGGTRYEGVSAIEKSMLVIEHVKKLETKRNERITDPLYSGIPIPVPINIGKIEGGSWPSSVPDELILEGRCGVAPNETIEAVKEEFIVWMEELSKIDPWFEENPVQVEWFGARWVPGELDENHELMMKLKDNFFEIEGESPIVEASPWGTDGGLFTQIANVPTIVFGPGETKVAHYPNEYIEIDKMIAAAKIIACTLLDWCEVEE</sequence>
<dbReference type="EMBL" id="JOTN01000015">
    <property type="protein sequence ID" value="KEK18367.1"/>
    <property type="molecule type" value="Genomic_DNA"/>
</dbReference>
<evidence type="ECO:0000313" key="10">
    <source>
        <dbReference type="Proteomes" id="UP000027822"/>
    </source>
</evidence>
<dbReference type="Pfam" id="PF01546">
    <property type="entry name" value="Peptidase_M20"/>
    <property type="match status" value="1"/>
</dbReference>
<organism evidence="9 10">
    <name type="scientific">Bacillus manliponensis</name>
    <dbReference type="NCBI Taxonomy" id="574376"/>
    <lineage>
        <taxon>Bacteria</taxon>
        <taxon>Bacillati</taxon>
        <taxon>Bacillota</taxon>
        <taxon>Bacilli</taxon>
        <taxon>Bacillales</taxon>
        <taxon>Bacillaceae</taxon>
        <taxon>Bacillus</taxon>
        <taxon>Bacillus cereus group</taxon>
    </lineage>
</organism>
<evidence type="ECO:0000256" key="4">
    <source>
        <dbReference type="ARBA" id="ARBA00022723"/>
    </source>
</evidence>
<dbReference type="NCBIfam" id="TIGR01910">
    <property type="entry name" value="DapE-ArgE"/>
    <property type="match status" value="1"/>
</dbReference>
<proteinExistence type="inferred from homology"/>
<comment type="cofactor">
    <cofactor evidence="1">
        <name>Co(2+)</name>
        <dbReference type="ChEBI" id="CHEBI:48828"/>
    </cofactor>
</comment>
<dbReference type="STRING" id="574376.BAMA_06180"/>
<dbReference type="InterPro" id="IPR002933">
    <property type="entry name" value="Peptidase_M20"/>
</dbReference>
<dbReference type="Gene3D" id="3.40.630.10">
    <property type="entry name" value="Zn peptidases"/>
    <property type="match status" value="1"/>
</dbReference>
<dbReference type="AlphaFoldDB" id="A0A073JVX1"/>
<gene>
    <name evidence="9" type="ORF">BAMA_06180</name>
</gene>
<dbReference type="NCBIfam" id="NF005373">
    <property type="entry name" value="PRK06915.1"/>
    <property type="match status" value="1"/>
</dbReference>
<dbReference type="PANTHER" id="PTHR43808">
    <property type="entry name" value="ACETYLORNITHINE DEACETYLASE"/>
    <property type="match status" value="1"/>
</dbReference>
<comment type="cofactor">
    <cofactor evidence="2">
        <name>Zn(2+)</name>
        <dbReference type="ChEBI" id="CHEBI:29105"/>
    </cofactor>
</comment>